<evidence type="ECO:0000256" key="3">
    <source>
        <dbReference type="ARBA" id="ARBA00022833"/>
    </source>
</evidence>
<dbReference type="KEGG" id="psq:PUNSTDRAFT_75283"/>
<dbReference type="EMBL" id="JH687552">
    <property type="protein sequence ID" value="EIN04986.1"/>
    <property type="molecule type" value="Genomic_DNA"/>
</dbReference>
<evidence type="ECO:0000259" key="6">
    <source>
        <dbReference type="SMART" id="SM00829"/>
    </source>
</evidence>
<dbReference type="PROSITE" id="PS00059">
    <property type="entry name" value="ADH_ZINC"/>
    <property type="match status" value="1"/>
</dbReference>
<name>R7S5S7_PUNST</name>
<keyword evidence="2 5" id="KW-0479">Metal-binding</keyword>
<accession>R7S5S7</accession>
<evidence type="ECO:0000256" key="2">
    <source>
        <dbReference type="ARBA" id="ARBA00022723"/>
    </source>
</evidence>
<evidence type="ECO:0000313" key="8">
    <source>
        <dbReference type="Proteomes" id="UP000054196"/>
    </source>
</evidence>
<dbReference type="InterPro" id="IPR002328">
    <property type="entry name" value="ADH_Zn_CS"/>
</dbReference>
<dbReference type="CDD" id="cd05283">
    <property type="entry name" value="CAD1"/>
    <property type="match status" value="1"/>
</dbReference>
<feature type="domain" description="Enoyl reductase (ER)" evidence="6">
    <location>
        <begin position="7"/>
        <end position="327"/>
    </location>
</feature>
<dbReference type="OMA" id="GWGEQKF"/>
<sequence>MPINLQSTFNVINFEPKKFEETDVELTITHCGVCGSDLHTVTSGWGALQTPMIPGHEIVGTVTRVGSQVKGFKIGDRAGIGAQIGSCYSCRLCKNENENYCGKPIWTYNGQYPDGIRTQGGYASAIRAHEQFVFPIPDALESQYAASMMCGGLTMYSPLKRFNAGPGKKGHYGVIFAKAMGAEVYAFTHGTRKVDDIKKMGADHVVVTDSGRFAKDLEKTIDLIICTIDNFDSMPLSAYLSTLGIHGQFVIVGIPDKPALNITAWDFNPNGCFVGGTRIGSKVEAIEMLQLAADKSIQPWIEVLPMSQAQTALERLKKSDVRYRFVLKQDLA</sequence>
<dbReference type="SUPFAM" id="SSF50129">
    <property type="entry name" value="GroES-like"/>
    <property type="match status" value="1"/>
</dbReference>
<evidence type="ECO:0000256" key="1">
    <source>
        <dbReference type="ARBA" id="ARBA00001947"/>
    </source>
</evidence>
<gene>
    <name evidence="7" type="ORF">PUNSTDRAFT_75283</name>
</gene>
<dbReference type="Pfam" id="PF08240">
    <property type="entry name" value="ADH_N"/>
    <property type="match status" value="1"/>
</dbReference>
<keyword evidence="3 5" id="KW-0862">Zinc</keyword>
<dbReference type="Gene3D" id="3.40.50.720">
    <property type="entry name" value="NAD(P)-binding Rossmann-like Domain"/>
    <property type="match status" value="1"/>
</dbReference>
<dbReference type="GeneID" id="18885567"/>
<dbReference type="AlphaFoldDB" id="R7S5S7"/>
<dbReference type="SMART" id="SM00829">
    <property type="entry name" value="PKS_ER"/>
    <property type="match status" value="1"/>
</dbReference>
<dbReference type="InterPro" id="IPR013154">
    <property type="entry name" value="ADH-like_N"/>
</dbReference>
<comment type="similarity">
    <text evidence="5">Belongs to the zinc-containing alcohol dehydrogenase family.</text>
</comment>
<protein>
    <submittedName>
        <fullName evidence="7">GroES-like protein</fullName>
    </submittedName>
</protein>
<dbReference type="SUPFAM" id="SSF51735">
    <property type="entry name" value="NAD(P)-binding Rossmann-fold domains"/>
    <property type="match status" value="1"/>
</dbReference>
<dbReference type="eggNOG" id="KOG0023">
    <property type="taxonomic scope" value="Eukaryota"/>
</dbReference>
<dbReference type="HOGENOM" id="CLU_026673_20_2_1"/>
<dbReference type="InterPro" id="IPR011032">
    <property type="entry name" value="GroES-like_sf"/>
</dbReference>
<reference evidence="8" key="1">
    <citation type="journal article" date="2012" name="Science">
        <title>The Paleozoic origin of enzymatic lignin decomposition reconstructed from 31 fungal genomes.</title>
        <authorList>
            <person name="Floudas D."/>
            <person name="Binder M."/>
            <person name="Riley R."/>
            <person name="Barry K."/>
            <person name="Blanchette R.A."/>
            <person name="Henrissat B."/>
            <person name="Martinez A.T."/>
            <person name="Otillar R."/>
            <person name="Spatafora J.W."/>
            <person name="Yadav J.S."/>
            <person name="Aerts A."/>
            <person name="Benoit I."/>
            <person name="Boyd A."/>
            <person name="Carlson A."/>
            <person name="Copeland A."/>
            <person name="Coutinho P.M."/>
            <person name="de Vries R.P."/>
            <person name="Ferreira P."/>
            <person name="Findley K."/>
            <person name="Foster B."/>
            <person name="Gaskell J."/>
            <person name="Glotzer D."/>
            <person name="Gorecki P."/>
            <person name="Heitman J."/>
            <person name="Hesse C."/>
            <person name="Hori C."/>
            <person name="Igarashi K."/>
            <person name="Jurgens J.A."/>
            <person name="Kallen N."/>
            <person name="Kersten P."/>
            <person name="Kohler A."/>
            <person name="Kuees U."/>
            <person name="Kumar T.K.A."/>
            <person name="Kuo A."/>
            <person name="LaButti K."/>
            <person name="Larrondo L.F."/>
            <person name="Lindquist E."/>
            <person name="Ling A."/>
            <person name="Lombard V."/>
            <person name="Lucas S."/>
            <person name="Lundell T."/>
            <person name="Martin R."/>
            <person name="McLaughlin D.J."/>
            <person name="Morgenstern I."/>
            <person name="Morin E."/>
            <person name="Murat C."/>
            <person name="Nagy L.G."/>
            <person name="Nolan M."/>
            <person name="Ohm R.A."/>
            <person name="Patyshakuliyeva A."/>
            <person name="Rokas A."/>
            <person name="Ruiz-Duenas F.J."/>
            <person name="Sabat G."/>
            <person name="Salamov A."/>
            <person name="Samejima M."/>
            <person name="Schmutz J."/>
            <person name="Slot J.C."/>
            <person name="St John F."/>
            <person name="Stenlid J."/>
            <person name="Sun H."/>
            <person name="Sun S."/>
            <person name="Syed K."/>
            <person name="Tsang A."/>
            <person name="Wiebenga A."/>
            <person name="Young D."/>
            <person name="Pisabarro A."/>
            <person name="Eastwood D.C."/>
            <person name="Martin F."/>
            <person name="Cullen D."/>
            <person name="Grigoriev I.V."/>
            <person name="Hibbett D.S."/>
        </authorList>
    </citation>
    <scope>NUCLEOTIDE SEQUENCE [LARGE SCALE GENOMIC DNA]</scope>
    <source>
        <strain evidence="8">HHB-11173 SS5</strain>
    </source>
</reference>
<dbReference type="Gene3D" id="3.90.180.10">
    <property type="entry name" value="Medium-chain alcohol dehydrogenases, catalytic domain"/>
    <property type="match status" value="1"/>
</dbReference>
<dbReference type="InterPro" id="IPR036291">
    <property type="entry name" value="NAD(P)-bd_dom_sf"/>
</dbReference>
<proteinExistence type="inferred from homology"/>
<dbReference type="GO" id="GO:0016616">
    <property type="term" value="F:oxidoreductase activity, acting on the CH-OH group of donors, NAD or NADP as acceptor"/>
    <property type="evidence" value="ECO:0007669"/>
    <property type="project" value="InterPro"/>
</dbReference>
<evidence type="ECO:0000313" key="7">
    <source>
        <dbReference type="EMBL" id="EIN04986.1"/>
    </source>
</evidence>
<organism evidence="7 8">
    <name type="scientific">Punctularia strigosozonata (strain HHB-11173)</name>
    <name type="common">White-rot fungus</name>
    <dbReference type="NCBI Taxonomy" id="741275"/>
    <lineage>
        <taxon>Eukaryota</taxon>
        <taxon>Fungi</taxon>
        <taxon>Dikarya</taxon>
        <taxon>Basidiomycota</taxon>
        <taxon>Agaricomycotina</taxon>
        <taxon>Agaricomycetes</taxon>
        <taxon>Corticiales</taxon>
        <taxon>Punctulariaceae</taxon>
        <taxon>Punctularia</taxon>
    </lineage>
</organism>
<comment type="cofactor">
    <cofactor evidence="1 5">
        <name>Zn(2+)</name>
        <dbReference type="ChEBI" id="CHEBI:29105"/>
    </cofactor>
</comment>
<keyword evidence="4" id="KW-0560">Oxidoreductase</keyword>
<evidence type="ECO:0000256" key="4">
    <source>
        <dbReference type="ARBA" id="ARBA00023002"/>
    </source>
</evidence>
<dbReference type="OrthoDB" id="1879366at2759"/>
<keyword evidence="8" id="KW-1185">Reference proteome</keyword>
<dbReference type="Pfam" id="PF00107">
    <property type="entry name" value="ADH_zinc_N"/>
    <property type="match status" value="1"/>
</dbReference>
<evidence type="ECO:0000256" key="5">
    <source>
        <dbReference type="RuleBase" id="RU361277"/>
    </source>
</evidence>
<dbReference type="InterPro" id="IPR047109">
    <property type="entry name" value="CAD-like"/>
</dbReference>
<dbReference type="InterPro" id="IPR020843">
    <property type="entry name" value="ER"/>
</dbReference>
<dbReference type="Proteomes" id="UP000054196">
    <property type="component" value="Unassembled WGS sequence"/>
</dbReference>
<dbReference type="RefSeq" id="XP_007387909.1">
    <property type="nucleotide sequence ID" value="XM_007387847.1"/>
</dbReference>
<dbReference type="InterPro" id="IPR013149">
    <property type="entry name" value="ADH-like_C"/>
</dbReference>
<dbReference type="PANTHER" id="PTHR42683">
    <property type="entry name" value="ALDEHYDE REDUCTASE"/>
    <property type="match status" value="1"/>
</dbReference>
<dbReference type="GO" id="GO:0008270">
    <property type="term" value="F:zinc ion binding"/>
    <property type="evidence" value="ECO:0007669"/>
    <property type="project" value="InterPro"/>
</dbReference>